<sequence>MKKVIWLGAIVLALSGCVANEYVKGGADYLGLSDTYEMAAYDSDGWSRITEEYNGRSVKINKFTETSFDKEGYDFDGFDKYGFNREGIHRETGSKYAKDGYDVKGFDKNGNRKPIPGITIPLKGYENFKYDSYTGWSLGFYKLSNGEEKMIHRKTGTIYDDKGFSWNGIHRETGTRFDPEGYNEEGFNDRGWNREGINYSTDYKYDRDGYDVNGYDRNGLDKNGNFKTGRAYDAQGYDKLGWNKSKTKHRSGKTINDKPNVQVKSSVRDDQVYLAVMAAYGVASVPVTKDTVGFEYHNLKVNGKPVSSRNGEYDYTIPIGRKNILSYTVVVFEKDYNGRRCAASELTKEVELYYKDLYEWSKRTNDTTLSLNKKIGLSAY</sequence>
<keyword evidence="3" id="KW-1185">Reference proteome</keyword>
<protein>
    <submittedName>
        <fullName evidence="2">Uncharacterized protein</fullName>
    </submittedName>
</protein>
<dbReference type="EMBL" id="BSDY01000024">
    <property type="protein sequence ID" value="GLI57786.1"/>
    <property type="molecule type" value="Genomic_DNA"/>
</dbReference>
<evidence type="ECO:0000256" key="1">
    <source>
        <dbReference type="SAM" id="SignalP"/>
    </source>
</evidence>
<proteinExistence type="predicted"/>
<comment type="caution">
    <text evidence="2">The sequence shown here is derived from an EMBL/GenBank/DDBJ whole genome shotgun (WGS) entry which is preliminary data.</text>
</comment>
<reference evidence="2" key="1">
    <citation type="submission" date="2022-12" db="EMBL/GenBank/DDBJ databases">
        <title>Reference genome sequencing for broad-spectrum identification of bacterial and archaeal isolates by mass spectrometry.</title>
        <authorList>
            <person name="Sekiguchi Y."/>
            <person name="Tourlousse D.M."/>
        </authorList>
    </citation>
    <scope>NUCLEOTIDE SEQUENCE</scope>
    <source>
        <strain evidence="2">10succ1</strain>
    </source>
</reference>
<name>A0A9W6GPU3_9FUSO</name>
<feature type="signal peptide" evidence="1">
    <location>
        <begin position="1"/>
        <end position="19"/>
    </location>
</feature>
<dbReference type="PROSITE" id="PS51257">
    <property type="entry name" value="PROKAR_LIPOPROTEIN"/>
    <property type="match status" value="1"/>
</dbReference>
<dbReference type="Proteomes" id="UP001144471">
    <property type="component" value="Unassembled WGS sequence"/>
</dbReference>
<keyword evidence="1" id="KW-0732">Signal</keyword>
<gene>
    <name evidence="2" type="ORF">PM10SUCC1_33000</name>
</gene>
<evidence type="ECO:0000313" key="2">
    <source>
        <dbReference type="EMBL" id="GLI57786.1"/>
    </source>
</evidence>
<evidence type="ECO:0000313" key="3">
    <source>
        <dbReference type="Proteomes" id="UP001144471"/>
    </source>
</evidence>
<accession>A0A9W6GPU3</accession>
<feature type="chain" id="PRO_5040867843" evidence="1">
    <location>
        <begin position="20"/>
        <end position="380"/>
    </location>
</feature>
<organism evidence="2 3">
    <name type="scientific">Propionigenium maris DSM 9537</name>
    <dbReference type="NCBI Taxonomy" id="1123000"/>
    <lineage>
        <taxon>Bacteria</taxon>
        <taxon>Fusobacteriati</taxon>
        <taxon>Fusobacteriota</taxon>
        <taxon>Fusobacteriia</taxon>
        <taxon>Fusobacteriales</taxon>
        <taxon>Fusobacteriaceae</taxon>
        <taxon>Propionigenium</taxon>
    </lineage>
</organism>
<dbReference type="AlphaFoldDB" id="A0A9W6GPU3"/>
<dbReference type="RefSeq" id="WP_281837462.1">
    <property type="nucleotide sequence ID" value="NZ_BSDY01000024.1"/>
</dbReference>